<reference evidence="2" key="1">
    <citation type="thesis" date="2021" institute="BYU ScholarsArchive" country="Provo, UT, USA">
        <title>Applications of and Algorithms for Genome Assembly and Genomic Analyses with an Emphasis on Marine Teleosts.</title>
        <authorList>
            <person name="Pickett B.D."/>
        </authorList>
    </citation>
    <scope>NUCLEOTIDE SEQUENCE</scope>
    <source>
        <strain evidence="2">HI-2016</strain>
    </source>
</reference>
<protein>
    <submittedName>
        <fullName evidence="2">Uncharacterized protein</fullName>
    </submittedName>
</protein>
<dbReference type="AlphaFoldDB" id="A0A8T2NA20"/>
<dbReference type="EMBL" id="JAFBMS010000102">
    <property type="protein sequence ID" value="KAG9336756.1"/>
    <property type="molecule type" value="Genomic_DNA"/>
</dbReference>
<keyword evidence="3" id="KW-1185">Reference proteome</keyword>
<name>A0A8T2NA20_9TELE</name>
<feature type="compositionally biased region" description="Polar residues" evidence="1">
    <location>
        <begin position="90"/>
        <end position="99"/>
    </location>
</feature>
<accession>A0A8T2NA20</accession>
<proteinExistence type="predicted"/>
<dbReference type="Proteomes" id="UP000824540">
    <property type="component" value="Unassembled WGS sequence"/>
</dbReference>
<gene>
    <name evidence="2" type="ORF">JZ751_003104</name>
</gene>
<comment type="caution">
    <text evidence="2">The sequence shown here is derived from an EMBL/GenBank/DDBJ whole genome shotgun (WGS) entry which is preliminary data.</text>
</comment>
<evidence type="ECO:0000313" key="2">
    <source>
        <dbReference type="EMBL" id="KAG9336756.1"/>
    </source>
</evidence>
<organism evidence="2 3">
    <name type="scientific">Albula glossodonta</name>
    <name type="common">roundjaw bonefish</name>
    <dbReference type="NCBI Taxonomy" id="121402"/>
    <lineage>
        <taxon>Eukaryota</taxon>
        <taxon>Metazoa</taxon>
        <taxon>Chordata</taxon>
        <taxon>Craniata</taxon>
        <taxon>Vertebrata</taxon>
        <taxon>Euteleostomi</taxon>
        <taxon>Actinopterygii</taxon>
        <taxon>Neopterygii</taxon>
        <taxon>Teleostei</taxon>
        <taxon>Albuliformes</taxon>
        <taxon>Albulidae</taxon>
        <taxon>Albula</taxon>
    </lineage>
</organism>
<evidence type="ECO:0000256" key="1">
    <source>
        <dbReference type="SAM" id="MobiDB-lite"/>
    </source>
</evidence>
<feature type="region of interest" description="Disordered" evidence="1">
    <location>
        <begin position="76"/>
        <end position="106"/>
    </location>
</feature>
<sequence length="194" mass="20940">MLSLPSRPTSVWRLQGGMLWLESEAEGPAGSELEPSRSCREVGSVRSDSWLVEERRQGSRPVAEVRSEEAYPVSVAGRTGAELGQGFRPGTQSSAGSRSHPSHFRWHRTSPLRRADDEVADVANANGAPQDVAELCVGVADVTQRQEGGRVGQYGAAPGRVTLVGDHQVLLVEPHLDMWCEAVPSARRPSTHSP</sequence>
<evidence type="ECO:0000313" key="3">
    <source>
        <dbReference type="Proteomes" id="UP000824540"/>
    </source>
</evidence>